<proteinExistence type="predicted"/>
<dbReference type="SMART" id="SM00220">
    <property type="entry name" value="S_TKc"/>
    <property type="match status" value="2"/>
</dbReference>
<dbReference type="InterPro" id="IPR008271">
    <property type="entry name" value="Ser/Thr_kinase_AS"/>
</dbReference>
<dbReference type="PROSITE" id="PS50011">
    <property type="entry name" value="PROTEIN_KINASE_DOM"/>
    <property type="match status" value="2"/>
</dbReference>
<evidence type="ECO:0000256" key="3">
    <source>
        <dbReference type="ARBA" id="ARBA00022475"/>
    </source>
</evidence>
<feature type="transmembrane region" description="Helical" evidence="15">
    <location>
        <begin position="418"/>
        <end position="441"/>
    </location>
</feature>
<sequence length="1666" mass="184602">MATGLMMMSTIFFIIFASLWACHDAASDTLKPGDTLNSSSSLVSASGKFILRFVVQTIDSSNTSYLAILRNKPGANKAWIGNRNTPIPYPSSPLLTLDLNNTLKITYPDGDPIVISSSPQTSVVVATLLDSGNFVLQEVNSVNKSTSGVLWQSFDYPTDTFLPGMKLGVDHRNGHNWSLLSWATSYNPAPGPLSLDWDPNGHQLRIKQAGVVYWTSGIFGDGRFEFIFPDVSKQRYNFSIVSNENEDYLTYTAVGDPSDPQPEWVLYSRGTLFEYGTQVAITKAQNCDGYNTGGGCVRRDRPSGCTAKFGDDFEQKNGYFKINNSSNTSRSPNWFNASSSDCKVTCWQNCDCLGFDLPLANQSQTSTGCRFWSVDCQFFEDLNSSSSFVLSGLATPAKPPLPAQKNGKSSCQNLVPKWLWIGIAIAAAVLVMVFCILGYLLRRRICSGKNRAMIQNKLPSFMKSNRSAYDPVNELQNDYGNMGKHDLSVFTYESVLAATSNFSKENMLGEGGFGPVYKGKLAKGQEIAVKRLSKCSGQGTSEFKNELILIHELQHTNLVQLFGFCIHEEERMLIYEYMPNKSLDYFLYDSIRGVLLDWKKRFNIIEGITQGLLYLHKYSRTRVIHRDLKASNILLDENMNPKISDFGMARIFTHNALEENTSRIVGTRGYMAPETIEGIVSVKSDVYSFGVLVLEIISGRKNNSFYNDEHILNLVGYAWELWKENAGLELMDPTLSDSCIGNQLLRCIHVGLLCVEENTADRPTMSDVISMLTNESMQLPKPTKPAYYTGGNTDTAGIDRKGPQNGSINGLSNSDFGARDAASDTLKPGDTLNSSSSLVSASAKFFMVLRSSMATALMMNSIIFLIFTCLWTCQDAANDTLKPGDTLNSSSSLVSASGKFILRFVVQTIDGSNTSYLAILRNKQGANKAWIGNRNTPIPYPSSPLLTLDLNNTLKITQTGQDSIPIFSAPQTSGPVVATLLDSGNLIVQELNSVDGSTKRVLWQSFDYPVDTFLPGMKLGVNRSNGHIWSLLAWADTYNPAPGPFTLDWDPNERQLKIRKSGVVYWTSGVLRSDGRFEFILPNESKQRYNFSIVSNESEECLKYSAVDDQSEPEPELVLYSEGKLHDYGGPVDIVLARNCDGYNTDGGCVRRDRPNDCVAKVGDDFELKNGVFKPKNLSSRSPYWFDSNISHSGTRNACKATCWKNCTCLGFNFNQTTSSTGCQFWNVDSEFVEENTGSSTATSSFVFSSFISSPKSPPRKNTGQKWIWIGTSSTGAALMLLVLCHLLRRRRLAISTGESRTNIENEMLNFMKSNRPTDHVGLQNDGKMGHQDLSVFSYASVLAATSNFSDENKLGEGGFGPVYKGKLATGQEIAVKRLSKCSGQGTSEFKNELILIYELQHTNLVQLFGFCIHEEDRMLIYEYLPNKSLDHFLFDPNRHLLLDWKKRFGILEGIAQGLLYLHKYSRKKVIHRDLKASNTLLDENLNPKISDFGMARIFTNNELEANTSKIVGTRGYMPPESMEGIVSVKSDVYSFGVLMLEIISGRRNNSFYNDDRVLSLVGYAWELWKEGAGLELMDPTVGDSCINDQVLRCIHVGLLCVEEDAANRPTMSVVVSMLTNESTPLALPTKPAFFVGRKLAEAGVGGKQLEIASVNDLSNSDFDAR</sequence>
<dbReference type="Gene3D" id="1.10.510.10">
    <property type="entry name" value="Transferase(Phosphotransferase) domain 1"/>
    <property type="match status" value="2"/>
</dbReference>
<evidence type="ECO:0000256" key="8">
    <source>
        <dbReference type="ARBA" id="ARBA00022777"/>
    </source>
</evidence>
<keyword evidence="4" id="KW-0723">Serine/threonine-protein kinase</keyword>
<keyword evidence="5" id="KW-0808">Transferase</keyword>
<feature type="domain" description="Apple" evidence="19">
    <location>
        <begin position="1158"/>
        <end position="1250"/>
    </location>
</feature>
<reference evidence="21" key="1">
    <citation type="submission" date="2025-08" db="UniProtKB">
        <authorList>
            <consortium name="RefSeq"/>
        </authorList>
    </citation>
    <scope>IDENTIFICATION</scope>
</reference>
<feature type="chain" id="PRO_5027699555" description="non-specific serine/threonine protein kinase" evidence="16">
    <location>
        <begin position="22"/>
        <end position="1666"/>
    </location>
</feature>
<dbReference type="SUPFAM" id="SSF56112">
    <property type="entry name" value="Protein kinase-like (PK-like)"/>
    <property type="match status" value="2"/>
</dbReference>
<keyword evidence="9" id="KW-0067">ATP-binding</keyword>
<dbReference type="PANTHER" id="PTHR27002">
    <property type="entry name" value="RECEPTOR-LIKE SERINE/THREONINE-PROTEIN KINASE SD1-8"/>
    <property type="match status" value="1"/>
</dbReference>
<evidence type="ECO:0000256" key="15">
    <source>
        <dbReference type="SAM" id="Phobius"/>
    </source>
</evidence>
<evidence type="ECO:0000256" key="5">
    <source>
        <dbReference type="ARBA" id="ARBA00022679"/>
    </source>
</evidence>
<dbReference type="Gene3D" id="3.30.200.20">
    <property type="entry name" value="Phosphorylase Kinase, domain 1"/>
    <property type="match status" value="2"/>
</dbReference>
<dbReference type="InterPro" id="IPR011009">
    <property type="entry name" value="Kinase-like_dom_sf"/>
</dbReference>
<comment type="catalytic activity">
    <reaction evidence="12">
        <text>L-threonyl-[protein] + ATP = O-phospho-L-threonyl-[protein] + ADP + H(+)</text>
        <dbReference type="Rhea" id="RHEA:46608"/>
        <dbReference type="Rhea" id="RHEA-COMP:11060"/>
        <dbReference type="Rhea" id="RHEA-COMP:11605"/>
        <dbReference type="ChEBI" id="CHEBI:15378"/>
        <dbReference type="ChEBI" id="CHEBI:30013"/>
        <dbReference type="ChEBI" id="CHEBI:30616"/>
        <dbReference type="ChEBI" id="CHEBI:61977"/>
        <dbReference type="ChEBI" id="CHEBI:456216"/>
        <dbReference type="EC" id="2.7.11.1"/>
    </reaction>
</comment>
<dbReference type="InterPro" id="IPR001480">
    <property type="entry name" value="Bulb-type_lectin_dom"/>
</dbReference>
<keyword evidence="3" id="KW-1003">Cell membrane</keyword>
<evidence type="ECO:0000256" key="11">
    <source>
        <dbReference type="ARBA" id="ARBA00023180"/>
    </source>
</evidence>
<dbReference type="Proteomes" id="UP000515124">
    <property type="component" value="Unplaced"/>
</dbReference>
<dbReference type="InterPro" id="IPR000719">
    <property type="entry name" value="Prot_kinase_dom"/>
</dbReference>
<dbReference type="InterPro" id="IPR036426">
    <property type="entry name" value="Bulb-type_lectin_dom_sf"/>
</dbReference>
<evidence type="ECO:0000256" key="1">
    <source>
        <dbReference type="ARBA" id="ARBA00004251"/>
    </source>
</evidence>
<accession>A0A6P5TLT4</accession>
<feature type="domain" description="Protein kinase" evidence="17">
    <location>
        <begin position="1349"/>
        <end position="1627"/>
    </location>
</feature>
<evidence type="ECO:0000313" key="21">
    <source>
        <dbReference type="RefSeq" id="XP_021828578.1"/>
    </source>
</evidence>
<dbReference type="SMART" id="SM00108">
    <property type="entry name" value="B_lectin"/>
    <property type="match status" value="2"/>
</dbReference>
<keyword evidence="15" id="KW-0472">Membrane</keyword>
<evidence type="ECO:0000256" key="16">
    <source>
        <dbReference type="SAM" id="SignalP"/>
    </source>
</evidence>
<evidence type="ECO:0000259" key="18">
    <source>
        <dbReference type="PROSITE" id="PS50927"/>
    </source>
</evidence>
<dbReference type="Pfam" id="PF07714">
    <property type="entry name" value="PK_Tyr_Ser-Thr"/>
    <property type="match status" value="2"/>
</dbReference>
<dbReference type="RefSeq" id="XP_021828578.1">
    <property type="nucleotide sequence ID" value="XM_021972886.1"/>
</dbReference>
<comment type="catalytic activity">
    <reaction evidence="13">
        <text>L-seryl-[protein] + ATP = O-phospho-L-seryl-[protein] + ADP + H(+)</text>
        <dbReference type="Rhea" id="RHEA:17989"/>
        <dbReference type="Rhea" id="RHEA-COMP:9863"/>
        <dbReference type="Rhea" id="RHEA-COMP:11604"/>
        <dbReference type="ChEBI" id="CHEBI:15378"/>
        <dbReference type="ChEBI" id="CHEBI:29999"/>
        <dbReference type="ChEBI" id="CHEBI:30616"/>
        <dbReference type="ChEBI" id="CHEBI:83421"/>
        <dbReference type="ChEBI" id="CHEBI:456216"/>
        <dbReference type="EC" id="2.7.11.1"/>
    </reaction>
</comment>
<evidence type="ECO:0000256" key="9">
    <source>
        <dbReference type="ARBA" id="ARBA00022840"/>
    </source>
</evidence>
<keyword evidence="7" id="KW-0547">Nucleotide-binding</keyword>
<keyword evidence="10" id="KW-1015">Disulfide bond</keyword>
<keyword evidence="20" id="KW-1185">Reference proteome</keyword>
<feature type="domain" description="Protein kinase" evidence="17">
    <location>
        <begin position="502"/>
        <end position="777"/>
    </location>
</feature>
<feature type="signal peptide" evidence="16">
    <location>
        <begin position="1"/>
        <end position="21"/>
    </location>
</feature>
<evidence type="ECO:0000256" key="6">
    <source>
        <dbReference type="ARBA" id="ARBA00022729"/>
    </source>
</evidence>
<dbReference type="InterPro" id="IPR003609">
    <property type="entry name" value="Pan_app"/>
</dbReference>
<dbReference type="GeneID" id="110768991"/>
<feature type="domain" description="Bulb-type lectin" evidence="18">
    <location>
        <begin position="27"/>
        <end position="149"/>
    </location>
</feature>
<organism evidence="20 21">
    <name type="scientific">Prunus avium</name>
    <name type="common">Cherry</name>
    <name type="synonym">Cerasus avium</name>
    <dbReference type="NCBI Taxonomy" id="42229"/>
    <lineage>
        <taxon>Eukaryota</taxon>
        <taxon>Viridiplantae</taxon>
        <taxon>Streptophyta</taxon>
        <taxon>Embryophyta</taxon>
        <taxon>Tracheophyta</taxon>
        <taxon>Spermatophyta</taxon>
        <taxon>Magnoliopsida</taxon>
        <taxon>eudicotyledons</taxon>
        <taxon>Gunneridae</taxon>
        <taxon>Pentapetalae</taxon>
        <taxon>rosids</taxon>
        <taxon>fabids</taxon>
        <taxon>Rosales</taxon>
        <taxon>Rosaceae</taxon>
        <taxon>Amygdaloideae</taxon>
        <taxon>Amygdaleae</taxon>
        <taxon>Prunus</taxon>
    </lineage>
</organism>
<dbReference type="PANTHER" id="PTHR27002:SF1087">
    <property type="entry name" value="PROTEIN KINASE DOMAIN-CONTAINING PROTEIN"/>
    <property type="match status" value="1"/>
</dbReference>
<dbReference type="FunFam" id="3.30.200.20:FF:000195">
    <property type="entry name" value="G-type lectin S-receptor-like serine/threonine-protein kinase"/>
    <property type="match status" value="2"/>
</dbReference>
<dbReference type="PROSITE" id="PS00108">
    <property type="entry name" value="PROTEIN_KINASE_ST"/>
    <property type="match status" value="2"/>
</dbReference>
<dbReference type="CDD" id="cd14066">
    <property type="entry name" value="STKc_IRAK"/>
    <property type="match status" value="1"/>
</dbReference>
<evidence type="ECO:0000256" key="4">
    <source>
        <dbReference type="ARBA" id="ARBA00022527"/>
    </source>
</evidence>
<keyword evidence="15" id="KW-1133">Transmembrane helix</keyword>
<evidence type="ECO:0000256" key="7">
    <source>
        <dbReference type="ARBA" id="ARBA00022741"/>
    </source>
</evidence>
<evidence type="ECO:0000256" key="14">
    <source>
        <dbReference type="SAM" id="MobiDB-lite"/>
    </source>
</evidence>
<dbReference type="Gene3D" id="2.90.10.10">
    <property type="entry name" value="Bulb-type lectin domain"/>
    <property type="match status" value="2"/>
</dbReference>
<dbReference type="Pfam" id="PF08276">
    <property type="entry name" value="PAN_2"/>
    <property type="match status" value="1"/>
</dbReference>
<evidence type="ECO:0000256" key="2">
    <source>
        <dbReference type="ARBA" id="ARBA00012513"/>
    </source>
</evidence>
<keyword evidence="11" id="KW-0325">Glycoprotein</keyword>
<name>A0A6P5TLT4_PRUAV</name>
<dbReference type="InterPro" id="IPR001245">
    <property type="entry name" value="Ser-Thr/Tyr_kinase_cat_dom"/>
</dbReference>
<dbReference type="PROSITE" id="PS50927">
    <property type="entry name" value="BULB_LECTIN"/>
    <property type="match status" value="2"/>
</dbReference>
<dbReference type="FunFam" id="1.10.510.10:FF:000060">
    <property type="entry name" value="G-type lectin S-receptor-like serine/threonine-protein kinase"/>
    <property type="match status" value="2"/>
</dbReference>
<dbReference type="GO" id="GO:0005524">
    <property type="term" value="F:ATP binding"/>
    <property type="evidence" value="ECO:0007669"/>
    <property type="project" value="UniProtKB-KW"/>
</dbReference>
<dbReference type="GO" id="GO:0004674">
    <property type="term" value="F:protein serine/threonine kinase activity"/>
    <property type="evidence" value="ECO:0007669"/>
    <property type="project" value="UniProtKB-KW"/>
</dbReference>
<keyword evidence="15" id="KW-0812">Transmembrane</keyword>
<feature type="domain" description="Bulb-type lectin" evidence="18">
    <location>
        <begin position="878"/>
        <end position="1001"/>
    </location>
</feature>
<evidence type="ECO:0000313" key="20">
    <source>
        <dbReference type="Proteomes" id="UP000515124"/>
    </source>
</evidence>
<dbReference type="Pfam" id="PF01453">
    <property type="entry name" value="B_lectin"/>
    <property type="match status" value="2"/>
</dbReference>
<dbReference type="PROSITE" id="PS50948">
    <property type="entry name" value="PAN"/>
    <property type="match status" value="1"/>
</dbReference>
<keyword evidence="8" id="KW-0418">Kinase</keyword>
<gene>
    <name evidence="21" type="primary">LOC110768991</name>
</gene>
<evidence type="ECO:0000256" key="13">
    <source>
        <dbReference type="ARBA" id="ARBA00048679"/>
    </source>
</evidence>
<evidence type="ECO:0000256" key="10">
    <source>
        <dbReference type="ARBA" id="ARBA00023157"/>
    </source>
</evidence>
<keyword evidence="6 16" id="KW-0732">Signal</keyword>
<dbReference type="GO" id="GO:0005886">
    <property type="term" value="C:plasma membrane"/>
    <property type="evidence" value="ECO:0007669"/>
    <property type="project" value="UniProtKB-SubCell"/>
</dbReference>
<dbReference type="EC" id="2.7.11.1" evidence="2"/>
<comment type="subcellular location">
    <subcellularLocation>
        <location evidence="1">Cell membrane</location>
        <topology evidence="1">Single-pass type I membrane protein</topology>
    </subcellularLocation>
</comment>
<protein>
    <recommendedName>
        <fullName evidence="2">non-specific serine/threonine protein kinase</fullName>
        <ecNumber evidence="2">2.7.11.1</ecNumber>
    </recommendedName>
</protein>
<evidence type="ECO:0000259" key="19">
    <source>
        <dbReference type="PROSITE" id="PS50948"/>
    </source>
</evidence>
<evidence type="ECO:0000259" key="17">
    <source>
        <dbReference type="PROSITE" id="PS50011"/>
    </source>
</evidence>
<dbReference type="KEGG" id="pavi:110768991"/>
<evidence type="ECO:0000256" key="12">
    <source>
        <dbReference type="ARBA" id="ARBA00047899"/>
    </source>
</evidence>
<dbReference type="SUPFAM" id="SSF51110">
    <property type="entry name" value="alpha-D-mannose-specific plant lectins"/>
    <property type="match status" value="2"/>
</dbReference>
<feature type="region of interest" description="Disordered" evidence="14">
    <location>
        <begin position="783"/>
        <end position="804"/>
    </location>
</feature>